<accession>A0A7S1RV04</accession>
<reference evidence="1" key="1">
    <citation type="submission" date="2021-01" db="EMBL/GenBank/DDBJ databases">
        <authorList>
            <person name="Corre E."/>
            <person name="Pelletier E."/>
            <person name="Niang G."/>
            <person name="Scheremetjew M."/>
            <person name="Finn R."/>
            <person name="Kale V."/>
            <person name="Holt S."/>
            <person name="Cochrane G."/>
            <person name="Meng A."/>
            <person name="Brown T."/>
            <person name="Cohen L."/>
        </authorList>
    </citation>
    <scope>NUCLEOTIDE SEQUENCE</scope>
    <source>
        <strain evidence="1">OF101</strain>
    </source>
</reference>
<dbReference type="EMBL" id="HBGE01090097">
    <property type="protein sequence ID" value="CAD9176909.1"/>
    <property type="molecule type" value="Transcribed_RNA"/>
</dbReference>
<dbReference type="AlphaFoldDB" id="A0A7S1RV04"/>
<proteinExistence type="predicted"/>
<gene>
    <name evidence="1" type="ORF">ACAT0790_LOCUS53678</name>
</gene>
<protein>
    <submittedName>
        <fullName evidence="1">Uncharacterized protein</fullName>
    </submittedName>
</protein>
<evidence type="ECO:0000313" key="1">
    <source>
        <dbReference type="EMBL" id="CAD9176909.1"/>
    </source>
</evidence>
<sequence>MLLACNSSPAFLSGCQRKHCSKKKALRSESGADLRRLSSWASCSSVQQEAASPALCLEGLLLEGGQEALSESTLSQALAVDGLLLEAGQDVPSENMLSQALAEVEAVERELGCDGAASFLDAARPSRDIVGGQEDVADGTDSLCTRTGGAEPAPGQGCASIVGGECHAPPPVVAVARSWAASLSCPSAWPSGSSALWLDMDG</sequence>
<organism evidence="1">
    <name type="scientific">Alexandrium catenella</name>
    <name type="common">Red tide dinoflagellate</name>
    <name type="synonym">Gonyaulax catenella</name>
    <dbReference type="NCBI Taxonomy" id="2925"/>
    <lineage>
        <taxon>Eukaryota</taxon>
        <taxon>Sar</taxon>
        <taxon>Alveolata</taxon>
        <taxon>Dinophyceae</taxon>
        <taxon>Gonyaulacales</taxon>
        <taxon>Pyrocystaceae</taxon>
        <taxon>Alexandrium</taxon>
    </lineage>
</organism>
<name>A0A7S1RV04_ALECA</name>